<keyword evidence="1" id="KW-0472">Membrane</keyword>
<accession>A0A6J4VXM9</accession>
<reference evidence="2" key="1">
    <citation type="submission" date="2020-02" db="EMBL/GenBank/DDBJ databases">
        <authorList>
            <person name="Meier V. D."/>
        </authorList>
    </citation>
    <scope>NUCLEOTIDE SEQUENCE</scope>
    <source>
        <strain evidence="2">AVDCRST_MAG81</strain>
    </source>
</reference>
<evidence type="ECO:0000256" key="1">
    <source>
        <dbReference type="SAM" id="Phobius"/>
    </source>
</evidence>
<feature type="transmembrane region" description="Helical" evidence="1">
    <location>
        <begin position="81"/>
        <end position="100"/>
    </location>
</feature>
<name>A0A6J4VXM9_9CYAN</name>
<feature type="transmembrane region" description="Helical" evidence="1">
    <location>
        <begin position="106"/>
        <end position="123"/>
    </location>
</feature>
<dbReference type="AlphaFoldDB" id="A0A6J4VXM9"/>
<keyword evidence="1" id="KW-0812">Transmembrane</keyword>
<sequence length="128" mass="14174">MQKVNGLALVSIALLHSLIGLIAPGLIGFEGIWQDIANSGVIDAVKPDALRIWGYYWFLISGLFLMLFGCLCYWIENRLDLPLPPFVGWGLLLIACFGIVLDIDSGFWLVLLVALNAIAVSRFRHQTT</sequence>
<dbReference type="InterPro" id="IPR045590">
    <property type="entry name" value="DUF6463"/>
</dbReference>
<evidence type="ECO:0000313" key="2">
    <source>
        <dbReference type="EMBL" id="CAA9590790.1"/>
    </source>
</evidence>
<feature type="transmembrane region" description="Helical" evidence="1">
    <location>
        <begin position="7"/>
        <end position="33"/>
    </location>
</feature>
<dbReference type="EMBL" id="CADCWO010000272">
    <property type="protein sequence ID" value="CAA9590790.1"/>
    <property type="molecule type" value="Genomic_DNA"/>
</dbReference>
<keyword evidence="1" id="KW-1133">Transmembrane helix</keyword>
<proteinExistence type="predicted"/>
<organism evidence="2">
    <name type="scientific">uncultured Synechococcales cyanobacterium</name>
    <dbReference type="NCBI Taxonomy" id="1936017"/>
    <lineage>
        <taxon>Bacteria</taxon>
        <taxon>Bacillati</taxon>
        <taxon>Cyanobacteriota</taxon>
        <taxon>Cyanophyceae</taxon>
        <taxon>Synechococcales</taxon>
        <taxon>environmental samples</taxon>
    </lineage>
</organism>
<protein>
    <submittedName>
        <fullName evidence="2">Uncharacterized protein</fullName>
    </submittedName>
</protein>
<dbReference type="Pfam" id="PF20064">
    <property type="entry name" value="DUF6463"/>
    <property type="match status" value="1"/>
</dbReference>
<gene>
    <name evidence="2" type="ORF">AVDCRST_MAG81-5259</name>
</gene>
<feature type="transmembrane region" description="Helical" evidence="1">
    <location>
        <begin position="53"/>
        <end position="74"/>
    </location>
</feature>